<accession>A0AAV5I8H5</accession>
<reference evidence="1 2" key="1">
    <citation type="journal article" date="2021" name="Commun. Biol.">
        <title>The genome of Shorea leprosula (Dipterocarpaceae) highlights the ecological relevance of drought in aseasonal tropical rainforests.</title>
        <authorList>
            <person name="Ng K.K.S."/>
            <person name="Kobayashi M.J."/>
            <person name="Fawcett J.A."/>
            <person name="Hatakeyama M."/>
            <person name="Paape T."/>
            <person name="Ng C.H."/>
            <person name="Ang C.C."/>
            <person name="Tnah L.H."/>
            <person name="Lee C.T."/>
            <person name="Nishiyama T."/>
            <person name="Sese J."/>
            <person name="O'Brien M.J."/>
            <person name="Copetti D."/>
            <person name="Mohd Noor M.I."/>
            <person name="Ong R.C."/>
            <person name="Putra M."/>
            <person name="Sireger I.Z."/>
            <person name="Indrioko S."/>
            <person name="Kosugi Y."/>
            <person name="Izuno A."/>
            <person name="Isagi Y."/>
            <person name="Lee S.L."/>
            <person name="Shimizu K.K."/>
        </authorList>
    </citation>
    <scope>NUCLEOTIDE SEQUENCE [LARGE SCALE GENOMIC DNA]</scope>
    <source>
        <strain evidence="1">214</strain>
    </source>
</reference>
<proteinExistence type="predicted"/>
<gene>
    <name evidence="1" type="ORF">SLEP1_g7174</name>
</gene>
<sequence length="73" mass="8568">MQKQIPSASRLYVSSSSCSIIAWHKLQYDFIQLHEYIKYSHYSLILVHIQDGQEGDDVTSFQIDIQYILDKKC</sequence>
<comment type="caution">
    <text evidence="1">The sequence shown here is derived from an EMBL/GenBank/DDBJ whole genome shotgun (WGS) entry which is preliminary data.</text>
</comment>
<keyword evidence="2" id="KW-1185">Reference proteome</keyword>
<dbReference type="AlphaFoldDB" id="A0AAV5I8H5"/>
<dbReference type="EMBL" id="BPVZ01000007">
    <property type="protein sequence ID" value="GKU93595.1"/>
    <property type="molecule type" value="Genomic_DNA"/>
</dbReference>
<evidence type="ECO:0000313" key="2">
    <source>
        <dbReference type="Proteomes" id="UP001054252"/>
    </source>
</evidence>
<evidence type="ECO:0000313" key="1">
    <source>
        <dbReference type="EMBL" id="GKU93595.1"/>
    </source>
</evidence>
<protein>
    <submittedName>
        <fullName evidence="1">Uncharacterized protein</fullName>
    </submittedName>
</protein>
<dbReference type="Proteomes" id="UP001054252">
    <property type="component" value="Unassembled WGS sequence"/>
</dbReference>
<name>A0AAV5I8H5_9ROSI</name>
<organism evidence="1 2">
    <name type="scientific">Rubroshorea leprosula</name>
    <dbReference type="NCBI Taxonomy" id="152421"/>
    <lineage>
        <taxon>Eukaryota</taxon>
        <taxon>Viridiplantae</taxon>
        <taxon>Streptophyta</taxon>
        <taxon>Embryophyta</taxon>
        <taxon>Tracheophyta</taxon>
        <taxon>Spermatophyta</taxon>
        <taxon>Magnoliopsida</taxon>
        <taxon>eudicotyledons</taxon>
        <taxon>Gunneridae</taxon>
        <taxon>Pentapetalae</taxon>
        <taxon>rosids</taxon>
        <taxon>malvids</taxon>
        <taxon>Malvales</taxon>
        <taxon>Dipterocarpaceae</taxon>
        <taxon>Rubroshorea</taxon>
    </lineage>
</organism>